<dbReference type="AlphaFoldDB" id="M0LJ53"/>
<gene>
    <name evidence="1" type="ORF">C446_14614</name>
</gene>
<dbReference type="eggNOG" id="arCOG10779">
    <property type="taxonomic scope" value="Archaea"/>
</dbReference>
<comment type="caution">
    <text evidence="1">The sequence shown here is derived from an EMBL/GenBank/DDBJ whole genome shotgun (WGS) entry which is preliminary data.</text>
</comment>
<evidence type="ECO:0000313" key="1">
    <source>
        <dbReference type="EMBL" id="EMA33103.1"/>
    </source>
</evidence>
<dbReference type="EMBL" id="AOMA01000145">
    <property type="protein sequence ID" value="EMA33103.1"/>
    <property type="molecule type" value="Genomic_DNA"/>
</dbReference>
<organism evidence="1 2">
    <name type="scientific">Halobiforma nitratireducens JCM 10879</name>
    <dbReference type="NCBI Taxonomy" id="1227454"/>
    <lineage>
        <taxon>Archaea</taxon>
        <taxon>Methanobacteriati</taxon>
        <taxon>Methanobacteriota</taxon>
        <taxon>Stenosarchaea group</taxon>
        <taxon>Halobacteria</taxon>
        <taxon>Halobacteriales</taxon>
        <taxon>Natrialbaceae</taxon>
        <taxon>Halobiforma</taxon>
    </lineage>
</organism>
<proteinExistence type="predicted"/>
<name>M0LJ53_9EURY</name>
<sequence>MFHGEEFWLVRFLFQRGLAILYLLAFLVAAFQFRALAGEDGLLPLEWYAEGAFEYLVFERSFTPLAATAVSALSQTAWRCASFFSPTGLGCSEIAPTTFLTGTTSCWTQRPCQSPRTIRATLPARKTSSTGLKTVLRNMEKTLSSSNSS</sequence>
<keyword evidence="2" id="KW-1185">Reference proteome</keyword>
<reference evidence="1 2" key="1">
    <citation type="journal article" date="2014" name="PLoS Genet.">
        <title>Phylogenetically driven sequencing of extremely halophilic archaea reveals strategies for static and dynamic osmo-response.</title>
        <authorList>
            <person name="Becker E.A."/>
            <person name="Seitzer P.M."/>
            <person name="Tritt A."/>
            <person name="Larsen D."/>
            <person name="Krusor M."/>
            <person name="Yao A.I."/>
            <person name="Wu D."/>
            <person name="Madern D."/>
            <person name="Eisen J.A."/>
            <person name="Darling A.E."/>
            <person name="Facciotti M.T."/>
        </authorList>
    </citation>
    <scope>NUCLEOTIDE SEQUENCE [LARGE SCALE GENOMIC DNA]</scope>
    <source>
        <strain evidence="1 2">JCM 10879</strain>
    </source>
</reference>
<accession>M0LJ53</accession>
<evidence type="ECO:0000313" key="2">
    <source>
        <dbReference type="Proteomes" id="UP000011607"/>
    </source>
</evidence>
<protein>
    <submittedName>
        <fullName evidence="1">Uncharacterized protein</fullName>
    </submittedName>
</protein>
<dbReference type="Proteomes" id="UP000011607">
    <property type="component" value="Unassembled WGS sequence"/>
</dbReference>